<dbReference type="AlphaFoldDB" id="A0AAD4WI11"/>
<dbReference type="Proteomes" id="UP001054821">
    <property type="component" value="Chromosome 2"/>
</dbReference>
<comment type="caution">
    <text evidence="1">The sequence shown here is derived from an EMBL/GenBank/DDBJ whole genome shotgun (WGS) entry which is preliminary data.</text>
</comment>
<gene>
    <name evidence="1" type="ORF">L3X38_010312</name>
</gene>
<proteinExistence type="predicted"/>
<reference evidence="1 2" key="1">
    <citation type="journal article" date="2022" name="G3 (Bethesda)">
        <title>Whole-genome sequence and methylome profiling of the almond [Prunus dulcis (Mill.) D.A. Webb] cultivar 'Nonpareil'.</title>
        <authorList>
            <person name="D'Amico-Willman K.M."/>
            <person name="Ouma W.Z."/>
            <person name="Meulia T."/>
            <person name="Sideli G.M."/>
            <person name="Gradziel T.M."/>
            <person name="Fresnedo-Ramirez J."/>
        </authorList>
    </citation>
    <scope>NUCLEOTIDE SEQUENCE [LARGE SCALE GENOMIC DNA]</scope>
    <source>
        <strain evidence="1">Clone GOH B32 T37-40</strain>
    </source>
</reference>
<protein>
    <submittedName>
        <fullName evidence="1">Uncharacterized protein</fullName>
    </submittedName>
</protein>
<organism evidence="1 2">
    <name type="scientific">Prunus dulcis</name>
    <name type="common">Almond</name>
    <name type="synonym">Amygdalus dulcis</name>
    <dbReference type="NCBI Taxonomy" id="3755"/>
    <lineage>
        <taxon>Eukaryota</taxon>
        <taxon>Viridiplantae</taxon>
        <taxon>Streptophyta</taxon>
        <taxon>Embryophyta</taxon>
        <taxon>Tracheophyta</taxon>
        <taxon>Spermatophyta</taxon>
        <taxon>Magnoliopsida</taxon>
        <taxon>eudicotyledons</taxon>
        <taxon>Gunneridae</taxon>
        <taxon>Pentapetalae</taxon>
        <taxon>rosids</taxon>
        <taxon>fabids</taxon>
        <taxon>Rosales</taxon>
        <taxon>Rosaceae</taxon>
        <taxon>Amygdaloideae</taxon>
        <taxon>Amygdaleae</taxon>
        <taxon>Prunus</taxon>
    </lineage>
</organism>
<name>A0AAD4WI11_PRUDU</name>
<dbReference type="EMBL" id="JAJFAZ020000002">
    <property type="protein sequence ID" value="KAI5342437.1"/>
    <property type="molecule type" value="Genomic_DNA"/>
</dbReference>
<accession>A0AAD4WI11</accession>
<keyword evidence="2" id="KW-1185">Reference proteome</keyword>
<evidence type="ECO:0000313" key="1">
    <source>
        <dbReference type="EMBL" id="KAI5342437.1"/>
    </source>
</evidence>
<sequence>MQKKTVDVLGSSRFGKGWAVLLIRKEPRRLQQGRLEGISFSLHCVPSFGHHLPIDKGRLKEFEEMNVVADCMANWCFNLDLGVSYLEDAPAWVSSFLEDDFLGVVRPRLICTS</sequence>
<evidence type="ECO:0000313" key="2">
    <source>
        <dbReference type="Proteomes" id="UP001054821"/>
    </source>
</evidence>